<evidence type="ECO:0000313" key="2">
    <source>
        <dbReference type="Proteomes" id="UP000198589"/>
    </source>
</evidence>
<gene>
    <name evidence="1" type="ORF">SAMN05216574_1275</name>
</gene>
<sequence>MSIRPDLSSARRAAFPKAVASLGVLAAAGAVAGLGTFGSFTDSTTPVQTDVAAGTVAIELSPAAAYRTVPMSPGGLLPGDSTATPFDIANVGDVEWASVTFTSWATRSSVLDTDPIHGLQLTLESCPVSWTVAGAGYECGGTAQQLYAGPIVTDEPLVGAAALVPGGVDHVLATVTFPETAGDAHENKTTDLAFAFTAVQRDGAAR</sequence>
<evidence type="ECO:0000313" key="1">
    <source>
        <dbReference type="EMBL" id="SFF78717.1"/>
    </source>
</evidence>
<proteinExistence type="predicted"/>
<dbReference type="EMBL" id="FOND01000027">
    <property type="protein sequence ID" value="SFF78717.1"/>
    <property type="molecule type" value="Genomic_DNA"/>
</dbReference>
<accession>A0A1I2LMR9</accession>
<dbReference type="RefSeq" id="WP_092203375.1">
    <property type="nucleotide sequence ID" value="NZ_FOND01000027.1"/>
</dbReference>
<dbReference type="OrthoDB" id="3788361at2"/>
<dbReference type="Proteomes" id="UP000198589">
    <property type="component" value="Unassembled WGS sequence"/>
</dbReference>
<keyword evidence="2" id="KW-1185">Reference proteome</keyword>
<evidence type="ECO:0008006" key="3">
    <source>
        <dbReference type="Google" id="ProtNLM"/>
    </source>
</evidence>
<name>A0A1I2LMR9_9ACTN</name>
<organism evidence="1 2">
    <name type="scientific">Blastococcus tunisiensis</name>
    <dbReference type="NCBI Taxonomy" id="1798228"/>
    <lineage>
        <taxon>Bacteria</taxon>
        <taxon>Bacillati</taxon>
        <taxon>Actinomycetota</taxon>
        <taxon>Actinomycetes</taxon>
        <taxon>Geodermatophilales</taxon>
        <taxon>Geodermatophilaceae</taxon>
        <taxon>Blastococcus</taxon>
    </lineage>
</organism>
<protein>
    <recommendedName>
        <fullName evidence="3">SipW-cognate class signal peptide</fullName>
    </recommendedName>
</protein>
<dbReference type="AlphaFoldDB" id="A0A1I2LMR9"/>
<reference evidence="2" key="1">
    <citation type="submission" date="2016-10" db="EMBL/GenBank/DDBJ databases">
        <authorList>
            <person name="Varghese N."/>
            <person name="Submissions S."/>
        </authorList>
    </citation>
    <scope>NUCLEOTIDE SEQUENCE [LARGE SCALE GENOMIC DNA]</scope>
    <source>
        <strain evidence="2">DSM 46838</strain>
    </source>
</reference>